<dbReference type="HOGENOM" id="CLU_1680775_0_0_1"/>
<feature type="compositionally biased region" description="Basic residues" evidence="1">
    <location>
        <begin position="1"/>
        <end position="17"/>
    </location>
</feature>
<dbReference type="AlphaFoldDB" id="A0A0E0NJN0"/>
<keyword evidence="3" id="KW-1185">Reference proteome</keyword>
<evidence type="ECO:0000313" key="2">
    <source>
        <dbReference type="EnsemblPlants" id="ORUFI02G30570.1"/>
    </source>
</evidence>
<feature type="region of interest" description="Disordered" evidence="1">
    <location>
        <begin position="1"/>
        <end position="51"/>
    </location>
</feature>
<accession>A0A0E0NJN0</accession>
<evidence type="ECO:0000256" key="1">
    <source>
        <dbReference type="SAM" id="MobiDB-lite"/>
    </source>
</evidence>
<protein>
    <submittedName>
        <fullName evidence="2">Uncharacterized protein</fullName>
    </submittedName>
</protein>
<organism evidence="2 3">
    <name type="scientific">Oryza rufipogon</name>
    <name type="common">Brownbeard rice</name>
    <name type="synonym">Asian wild rice</name>
    <dbReference type="NCBI Taxonomy" id="4529"/>
    <lineage>
        <taxon>Eukaryota</taxon>
        <taxon>Viridiplantae</taxon>
        <taxon>Streptophyta</taxon>
        <taxon>Embryophyta</taxon>
        <taxon>Tracheophyta</taxon>
        <taxon>Spermatophyta</taxon>
        <taxon>Magnoliopsida</taxon>
        <taxon>Liliopsida</taxon>
        <taxon>Poales</taxon>
        <taxon>Poaceae</taxon>
        <taxon>BOP clade</taxon>
        <taxon>Oryzoideae</taxon>
        <taxon>Oryzeae</taxon>
        <taxon>Oryzinae</taxon>
        <taxon>Oryza</taxon>
    </lineage>
</organism>
<feature type="compositionally biased region" description="Gly residues" evidence="1">
    <location>
        <begin position="22"/>
        <end position="33"/>
    </location>
</feature>
<name>A0A0E0NJN0_ORYRU</name>
<dbReference type="Gramene" id="ORUFI02G30570.1">
    <property type="protein sequence ID" value="ORUFI02G30570.1"/>
    <property type="gene ID" value="ORUFI02G30570"/>
</dbReference>
<reference evidence="2" key="2">
    <citation type="submission" date="2015-06" db="UniProtKB">
        <authorList>
            <consortium name="EnsemblPlants"/>
        </authorList>
    </citation>
    <scope>IDENTIFICATION</scope>
</reference>
<dbReference type="EnsemblPlants" id="ORUFI02G30570.1">
    <property type="protein sequence ID" value="ORUFI02G30570.1"/>
    <property type="gene ID" value="ORUFI02G30570"/>
</dbReference>
<dbReference type="Proteomes" id="UP000008022">
    <property type="component" value="Unassembled WGS sequence"/>
</dbReference>
<reference evidence="3" key="1">
    <citation type="submission" date="2013-06" db="EMBL/GenBank/DDBJ databases">
        <authorList>
            <person name="Zhao Q."/>
        </authorList>
    </citation>
    <scope>NUCLEOTIDE SEQUENCE</scope>
    <source>
        <strain evidence="3">cv. W1943</strain>
    </source>
</reference>
<proteinExistence type="predicted"/>
<evidence type="ECO:0000313" key="3">
    <source>
        <dbReference type="Proteomes" id="UP000008022"/>
    </source>
</evidence>
<sequence>MARRHHHPVSAKGRRERRRDGGGAAGQRGGGVRGAAARAETSSGGDGGDLTARSLPLRLYSGDLHLQIRYAPPLSHGMQSRGRQLRMFGGPPKMACVMEGLLERCFSPPCAKKEIEDRIEELLGCSKESPVQIIMGSDDGRNTSGNVFAGMDRYVFL</sequence>